<dbReference type="InterPro" id="IPR051379">
    <property type="entry name" value="C-type_Lectin_Receptor_IMM"/>
</dbReference>
<evidence type="ECO:0000313" key="3">
    <source>
        <dbReference type="Ensembl" id="ENSPNYP00000030799.1"/>
    </source>
</evidence>
<name>A0A3B4H8Q8_9CICH</name>
<keyword evidence="2" id="KW-1015">Disulfide bond</keyword>
<sequence>SAIVNNLSSIPVTGPFGECSSLYSSLYILAGICVCDKHSYLNGCSISLGTEETCGRCPTGWLLLKTSCYYFSHHEINSRKNWTESRQYCINQGGDLLVINNLEDHNNIRLILAITH</sequence>
<dbReference type="InterPro" id="IPR016187">
    <property type="entry name" value="CTDL_fold"/>
</dbReference>
<reference evidence="3" key="1">
    <citation type="submission" date="2023-09" db="UniProtKB">
        <authorList>
            <consortium name="Ensembl"/>
        </authorList>
    </citation>
    <scope>IDENTIFICATION</scope>
</reference>
<dbReference type="GeneTree" id="ENSGT00940000174567"/>
<dbReference type="Gene3D" id="3.10.100.10">
    <property type="entry name" value="Mannose-Binding Protein A, subunit A"/>
    <property type="match status" value="1"/>
</dbReference>
<evidence type="ECO:0008006" key="4">
    <source>
        <dbReference type="Google" id="ProtNLM"/>
    </source>
</evidence>
<dbReference type="SUPFAM" id="SSF56436">
    <property type="entry name" value="C-type lectin-like"/>
    <property type="match status" value="1"/>
</dbReference>
<organism evidence="3">
    <name type="scientific">Pundamilia nyererei</name>
    <dbReference type="NCBI Taxonomy" id="303518"/>
    <lineage>
        <taxon>Eukaryota</taxon>
        <taxon>Metazoa</taxon>
        <taxon>Chordata</taxon>
        <taxon>Craniata</taxon>
        <taxon>Vertebrata</taxon>
        <taxon>Euteleostomi</taxon>
        <taxon>Actinopterygii</taxon>
        <taxon>Neopterygii</taxon>
        <taxon>Teleostei</taxon>
        <taxon>Neoteleostei</taxon>
        <taxon>Acanthomorphata</taxon>
        <taxon>Ovalentaria</taxon>
        <taxon>Cichlomorphae</taxon>
        <taxon>Cichliformes</taxon>
        <taxon>Cichlidae</taxon>
        <taxon>African cichlids</taxon>
        <taxon>Pseudocrenilabrinae</taxon>
        <taxon>Haplochromini</taxon>
        <taxon>Pundamilia</taxon>
    </lineage>
</organism>
<evidence type="ECO:0000256" key="2">
    <source>
        <dbReference type="ARBA" id="ARBA00023157"/>
    </source>
</evidence>
<dbReference type="PANTHER" id="PTHR46746">
    <property type="entry name" value="KILLER CELL LECTIN-LIKE RECEPTOR SUBFAMILY F MEMBER 2"/>
    <property type="match status" value="1"/>
</dbReference>
<dbReference type="AlphaFoldDB" id="A0A3B4H8Q8"/>
<keyword evidence="1" id="KW-0430">Lectin</keyword>
<dbReference type="STRING" id="303518.ENSPNYP00000030799"/>
<dbReference type="GO" id="GO:0030246">
    <property type="term" value="F:carbohydrate binding"/>
    <property type="evidence" value="ECO:0007669"/>
    <property type="project" value="UniProtKB-KW"/>
</dbReference>
<dbReference type="InterPro" id="IPR016186">
    <property type="entry name" value="C-type_lectin-like/link_sf"/>
</dbReference>
<evidence type="ECO:0000256" key="1">
    <source>
        <dbReference type="ARBA" id="ARBA00022734"/>
    </source>
</evidence>
<accession>A0A3B4H8Q8</accession>
<dbReference type="Ensembl" id="ENSPNYT00000031548.1">
    <property type="protein sequence ID" value="ENSPNYP00000030799.1"/>
    <property type="gene ID" value="ENSPNYG00000023216.1"/>
</dbReference>
<dbReference type="PANTHER" id="PTHR46746:SF9">
    <property type="entry name" value="CD209 ANTIGEN-LIKE PROTEIN C-LIKE"/>
    <property type="match status" value="1"/>
</dbReference>
<proteinExistence type="predicted"/>
<protein>
    <recommendedName>
        <fullName evidence="4">C-type lectin domain-containing protein</fullName>
    </recommendedName>
</protein>